<evidence type="ECO:0000256" key="5">
    <source>
        <dbReference type="ARBA" id="ARBA00023193"/>
    </source>
</evidence>
<dbReference type="GO" id="GO:0005737">
    <property type="term" value="C:cytoplasm"/>
    <property type="evidence" value="ECO:0007669"/>
    <property type="project" value="TreeGrafter"/>
</dbReference>
<dbReference type="AlphaFoldDB" id="A0AAV4M216"/>
<evidence type="ECO:0000256" key="6">
    <source>
        <dbReference type="SAM" id="MobiDB-lite"/>
    </source>
</evidence>
<keyword evidence="3 9" id="KW-0418">Kinase</keyword>
<evidence type="ECO:0000256" key="2">
    <source>
        <dbReference type="ARBA" id="ARBA00022741"/>
    </source>
</evidence>
<keyword evidence="2" id="KW-0547">Nucleotide-binding</keyword>
<dbReference type="Proteomes" id="UP001497744">
    <property type="component" value="Unassembled WGS sequence"/>
</dbReference>
<evidence type="ECO:0000313" key="10">
    <source>
        <dbReference type="Proteomes" id="UP001497744"/>
    </source>
</evidence>
<sequence length="808" mass="91930">MEESLPEHLQAQLDEVHALHYIFYPATVQCRGGIAAEMFAEDLMPPEEYLELLSRLTIRTRLELYAESVEGTPPESLLKVGFRVSPYTGDFSHSTKRPQSFIEVTFPAEYPAVLPRIAIMMNMSLAEQSKAELVSRLNRAVRDTQGGICVFNVAISLNEVLSDIHAKQYRLWDEATSETLDIDHHQATSFESSTSVQRLYSLDNPKLHRVFSSTRLTSDKPTATPDHPTAGGRPDNAEMLPQSHRNSASSAHEASTVDREMYSSSFDIAGWSLQSLIQSPLWYETGRRSLEEGQRETSSRFLVRQGSTFRGDERHWPPFGLPVQAHRTWSNEFESQADTTDVGTDNTSALPSELGRASSCLPIPREVRAEACSLDTETLLTISRSMALIDFLASLSSVERYRQDFTETMTILQNSFSSFVKAQHMLDQNLYMVRTYTLPNFCVLETQHADFEPKDDIERFGARRKSIIHQLVSSVALLARLQHNSIARYYQCWVEKVQQFDVISQLLRRGEALLEGDHRALSGEDGDPDSLSHWVQYLLLNNSSLRDEASVAEFIMGEAVTRRRMYIQMEHCDGTSLDQVIQHDSLYKNPQRIWTFTRHLLDVLAYLHSNNAYHQALSLKNIIVYTDAAGTGVKVCEFGIARLLRQFCYTGFFCQHAHCACREYSRQLRRELFAYHPSTFGVGDPVNFADQLALQVVSDYDAQQEDMFALGVLIFRMWHPPIEERPFKELFTSVIATKKFPQYFLQSTPEIIVSTIVRLVSAERRPTAVELLSETLVPPVMNSDLYKQYLRRLQNPLSDEAVDALRAT</sequence>
<evidence type="ECO:0000259" key="8">
    <source>
        <dbReference type="PROSITE" id="PS50908"/>
    </source>
</evidence>
<dbReference type="Gene3D" id="3.10.110.10">
    <property type="entry name" value="Ubiquitin Conjugating Enzyme"/>
    <property type="match status" value="1"/>
</dbReference>
<keyword evidence="4" id="KW-0067">ATP-binding</keyword>
<keyword evidence="5" id="KW-0652">Protein synthesis inhibitor</keyword>
<feature type="compositionally biased region" description="Polar residues" evidence="6">
    <location>
        <begin position="243"/>
        <end position="253"/>
    </location>
</feature>
<dbReference type="InterPro" id="IPR050339">
    <property type="entry name" value="CC_SR_Kinase"/>
</dbReference>
<dbReference type="Pfam" id="PF00069">
    <property type="entry name" value="Pkinase"/>
    <property type="match status" value="1"/>
</dbReference>
<comment type="caution">
    <text evidence="9">The sequence shown here is derived from an EMBL/GenBank/DDBJ whole genome shotgun (WGS) entry which is preliminary data.</text>
</comment>
<feature type="domain" description="Protein kinase" evidence="7">
    <location>
        <begin position="405"/>
        <end position="777"/>
    </location>
</feature>
<dbReference type="GeneID" id="94197433"/>
<evidence type="ECO:0000313" key="9">
    <source>
        <dbReference type="EMBL" id="GIX65952.1"/>
    </source>
</evidence>
<accession>A0AAV4M216</accession>
<dbReference type="GO" id="GO:0005634">
    <property type="term" value="C:nucleus"/>
    <property type="evidence" value="ECO:0007669"/>
    <property type="project" value="TreeGrafter"/>
</dbReference>
<proteinExistence type="predicted"/>
<dbReference type="GO" id="GO:0004672">
    <property type="term" value="F:protein kinase activity"/>
    <property type="evidence" value="ECO:0007669"/>
    <property type="project" value="InterPro"/>
</dbReference>
<organism evidence="9 10">
    <name type="scientific">Babesia caballi</name>
    <dbReference type="NCBI Taxonomy" id="5871"/>
    <lineage>
        <taxon>Eukaryota</taxon>
        <taxon>Sar</taxon>
        <taxon>Alveolata</taxon>
        <taxon>Apicomplexa</taxon>
        <taxon>Aconoidasida</taxon>
        <taxon>Piroplasmida</taxon>
        <taxon>Babesiidae</taxon>
        <taxon>Babesia</taxon>
    </lineage>
</organism>
<dbReference type="PROSITE" id="PS50908">
    <property type="entry name" value="RWD"/>
    <property type="match status" value="1"/>
</dbReference>
<feature type="compositionally biased region" description="Polar residues" evidence="6">
    <location>
        <begin position="211"/>
        <end position="221"/>
    </location>
</feature>
<dbReference type="GO" id="GO:0005524">
    <property type="term" value="F:ATP binding"/>
    <property type="evidence" value="ECO:0007669"/>
    <property type="project" value="UniProtKB-KW"/>
</dbReference>
<evidence type="ECO:0000259" key="7">
    <source>
        <dbReference type="PROSITE" id="PS50011"/>
    </source>
</evidence>
<dbReference type="InterPro" id="IPR016135">
    <property type="entry name" value="UBQ-conjugating_enzyme/RWD"/>
</dbReference>
<dbReference type="Gene3D" id="3.30.200.20">
    <property type="entry name" value="Phosphorylase Kinase, domain 1"/>
    <property type="match status" value="1"/>
</dbReference>
<dbReference type="GO" id="GO:0017148">
    <property type="term" value="P:negative regulation of translation"/>
    <property type="evidence" value="ECO:0007669"/>
    <property type="project" value="UniProtKB-KW"/>
</dbReference>
<dbReference type="SMART" id="SM00220">
    <property type="entry name" value="S_TKc"/>
    <property type="match status" value="1"/>
</dbReference>
<evidence type="ECO:0000256" key="4">
    <source>
        <dbReference type="ARBA" id="ARBA00022840"/>
    </source>
</evidence>
<dbReference type="RefSeq" id="XP_067718021.1">
    <property type="nucleotide sequence ID" value="XM_067861920.1"/>
</dbReference>
<gene>
    <name evidence="9" type="ORF">BcabD6B2_53880</name>
</gene>
<reference evidence="9 10" key="1">
    <citation type="submission" date="2021-06" db="EMBL/GenBank/DDBJ databases">
        <title>Genome sequence of Babesia caballi.</title>
        <authorList>
            <person name="Yamagishi J."/>
            <person name="Kidaka T."/>
            <person name="Ochi A."/>
        </authorList>
    </citation>
    <scope>NUCLEOTIDE SEQUENCE [LARGE SCALE GENOMIC DNA]</scope>
    <source>
        <strain evidence="9">USDA-D6B2</strain>
    </source>
</reference>
<dbReference type="SUPFAM" id="SSF54495">
    <property type="entry name" value="UBC-like"/>
    <property type="match status" value="1"/>
</dbReference>
<protein>
    <submittedName>
        <fullName evidence="9">EIF2 kinase IF2K-D</fullName>
    </submittedName>
</protein>
<feature type="region of interest" description="Disordered" evidence="6">
    <location>
        <begin position="211"/>
        <end position="256"/>
    </location>
</feature>
<evidence type="ECO:0000256" key="1">
    <source>
        <dbReference type="ARBA" id="ARBA00022679"/>
    </source>
</evidence>
<name>A0AAV4M216_BABCB</name>
<keyword evidence="10" id="KW-1185">Reference proteome</keyword>
<dbReference type="InterPro" id="IPR011009">
    <property type="entry name" value="Kinase-like_dom_sf"/>
</dbReference>
<evidence type="ECO:0000256" key="3">
    <source>
        <dbReference type="ARBA" id="ARBA00022777"/>
    </source>
</evidence>
<keyword evidence="1" id="KW-0808">Transferase</keyword>
<dbReference type="EMBL" id="BPLF01000006">
    <property type="protein sequence ID" value="GIX65952.1"/>
    <property type="molecule type" value="Genomic_DNA"/>
</dbReference>
<dbReference type="InterPro" id="IPR000719">
    <property type="entry name" value="Prot_kinase_dom"/>
</dbReference>
<dbReference type="Pfam" id="PF05773">
    <property type="entry name" value="RWD"/>
    <property type="match status" value="1"/>
</dbReference>
<dbReference type="Gene3D" id="1.10.510.10">
    <property type="entry name" value="Transferase(Phosphotransferase) domain 1"/>
    <property type="match status" value="1"/>
</dbReference>
<feature type="domain" description="RWD" evidence="8">
    <location>
        <begin position="36"/>
        <end position="164"/>
    </location>
</feature>
<dbReference type="InterPro" id="IPR006575">
    <property type="entry name" value="RWD_dom"/>
</dbReference>
<dbReference type="PANTHER" id="PTHR11042">
    <property type="entry name" value="EUKARYOTIC TRANSLATION INITIATION FACTOR 2-ALPHA KINASE EIF2-ALPHA KINASE -RELATED"/>
    <property type="match status" value="1"/>
</dbReference>
<dbReference type="SUPFAM" id="SSF56112">
    <property type="entry name" value="Protein kinase-like (PK-like)"/>
    <property type="match status" value="1"/>
</dbReference>
<dbReference type="PROSITE" id="PS50011">
    <property type="entry name" value="PROTEIN_KINASE_DOM"/>
    <property type="match status" value="1"/>
</dbReference>